<dbReference type="PANTHER" id="PTHR10259">
    <property type="entry name" value="THIOPURINE S-METHYLTRANSFERASE"/>
    <property type="match status" value="1"/>
</dbReference>
<dbReference type="PANTHER" id="PTHR10259:SF11">
    <property type="entry name" value="THIOPURINE S-METHYLTRANSFERASE"/>
    <property type="match status" value="1"/>
</dbReference>
<feature type="transmembrane region" description="Helical" evidence="4">
    <location>
        <begin position="50"/>
        <end position="72"/>
    </location>
</feature>
<dbReference type="VEuPathDB" id="TriTrypDB:TcCLB.510173.30"/>
<name>A0A2V2W6N3_TRYCR</name>
<dbReference type="PROSITE" id="PS51585">
    <property type="entry name" value="SAM_MT_TPMT"/>
    <property type="match status" value="1"/>
</dbReference>
<gene>
    <name evidence="5" type="ORF">C3747_187g12</name>
</gene>
<dbReference type="EMBL" id="PRFC01000187">
    <property type="protein sequence ID" value="PWV02264.1"/>
    <property type="molecule type" value="Genomic_DNA"/>
</dbReference>
<keyword evidence="4" id="KW-1133">Transmembrane helix</keyword>
<dbReference type="VEuPathDB" id="TriTrypDB:Tc_MARK_9015"/>
<dbReference type="VEuPathDB" id="TriTrypDB:ECC02_007809"/>
<dbReference type="VEuPathDB" id="TriTrypDB:TcBrA4_0113130"/>
<evidence type="ECO:0000256" key="3">
    <source>
        <dbReference type="ARBA" id="ARBA00022691"/>
    </source>
</evidence>
<dbReference type="InterPro" id="IPR008854">
    <property type="entry name" value="TPMT"/>
</dbReference>
<dbReference type="VEuPathDB" id="TriTrypDB:TcG_07073"/>
<dbReference type="AlphaFoldDB" id="A0A2V2W6N3"/>
<evidence type="ECO:0000313" key="5">
    <source>
        <dbReference type="EMBL" id="PWV02264.1"/>
    </source>
</evidence>
<dbReference type="VEuPathDB" id="TriTrypDB:BCY84_01853"/>
<dbReference type="InterPro" id="IPR029063">
    <property type="entry name" value="SAM-dependent_MTases_sf"/>
</dbReference>
<dbReference type="Proteomes" id="UP000246078">
    <property type="component" value="Unassembled WGS sequence"/>
</dbReference>
<proteinExistence type="predicted"/>
<dbReference type="OrthoDB" id="276151at2759"/>
<accession>A0A2V2W6N3</accession>
<dbReference type="VEuPathDB" id="TriTrypDB:TcYC6_0065230"/>
<comment type="caution">
    <text evidence="5">The sequence shown here is derived from an EMBL/GenBank/DDBJ whole genome shotgun (WGS) entry which is preliminary data.</text>
</comment>
<evidence type="ECO:0000313" key="6">
    <source>
        <dbReference type="Proteomes" id="UP000246078"/>
    </source>
</evidence>
<dbReference type="Gene3D" id="3.40.50.150">
    <property type="entry name" value="Vaccinia Virus protein VP39"/>
    <property type="match status" value="1"/>
</dbReference>
<dbReference type="GO" id="GO:0008119">
    <property type="term" value="F:thiopurine S-methyltransferase activity"/>
    <property type="evidence" value="ECO:0007669"/>
    <property type="project" value="TreeGrafter"/>
</dbReference>
<dbReference type="Pfam" id="PF05724">
    <property type="entry name" value="TPMT"/>
    <property type="match status" value="1"/>
</dbReference>
<dbReference type="VEuPathDB" id="TriTrypDB:C3747_187g12"/>
<reference evidence="5 6" key="1">
    <citation type="journal article" date="2018" name="Microb. Genom.">
        <title>Expanding an expanded genome: long-read sequencing of Trypanosoma cruzi.</title>
        <authorList>
            <person name="Berna L."/>
            <person name="Rodriguez M."/>
            <person name="Chiribao M.L."/>
            <person name="Parodi-Talice A."/>
            <person name="Pita S."/>
            <person name="Rijo G."/>
            <person name="Alvarez-Valin F."/>
            <person name="Robello C."/>
        </authorList>
    </citation>
    <scope>NUCLEOTIDE SEQUENCE [LARGE SCALE GENOMIC DNA]</scope>
    <source>
        <strain evidence="5 6">TCC</strain>
    </source>
</reference>
<dbReference type="SUPFAM" id="SSF53335">
    <property type="entry name" value="S-adenosyl-L-methionine-dependent methyltransferases"/>
    <property type="match status" value="1"/>
</dbReference>
<keyword evidence="1" id="KW-0489">Methyltransferase</keyword>
<sequence>MQRCVLRRISFSLPSGDELEGQILLNRFRKRYGDVKRRSWVPHAITASRLQGWIVVGGILLGAAVFIGPWLVDEYREMLGYKFVPLPPSAMPHTSPVWWENEWRKGNPLWRAGESASTFYRGPFDFVRAVTGRDMYDGNTFKRGRDRKRRPRALVPLCGDSPIVKELAVRGFEVDAVDASETAIRACVERTERALEVDVYKRIHLHWRDIFAPELWQGPLRDVKFDVIYERQAMTSLNREQREDYAYLMRQALAEDGVMYVEGIFRTGRVHGNTVRGPPFALSQLELKRLFPETEGFMVRCEETNDAITKLSRENRILQRIPKELYVTPFHCAVFRAKSVDAAAAAAAAESAATLP</sequence>
<evidence type="ECO:0000256" key="2">
    <source>
        <dbReference type="ARBA" id="ARBA00022679"/>
    </source>
</evidence>
<dbReference type="VEuPathDB" id="TriTrypDB:C4B63_59g122"/>
<keyword evidence="2" id="KW-0808">Transferase</keyword>
<dbReference type="VEuPathDB" id="TriTrypDB:TCSYLVIO_010791"/>
<dbReference type="VEuPathDB" id="TriTrypDB:TcCLB.506321.350"/>
<evidence type="ECO:0000256" key="1">
    <source>
        <dbReference type="ARBA" id="ARBA00022603"/>
    </source>
</evidence>
<dbReference type="VEuPathDB" id="TriTrypDB:TCDM_07485"/>
<keyword evidence="3" id="KW-0949">S-adenosyl-L-methionine</keyword>
<dbReference type="OMA" id="FRQIHLH"/>
<dbReference type="SMR" id="A0A2V2W6N3"/>
<evidence type="ECO:0008006" key="7">
    <source>
        <dbReference type="Google" id="ProtNLM"/>
    </source>
</evidence>
<keyword evidence="4" id="KW-0472">Membrane</keyword>
<dbReference type="VEuPathDB" id="TriTrypDB:TcCL_NonESM11738"/>
<dbReference type="GO" id="GO:0032259">
    <property type="term" value="P:methylation"/>
    <property type="evidence" value="ECO:0007669"/>
    <property type="project" value="UniProtKB-KW"/>
</dbReference>
<keyword evidence="4" id="KW-0812">Transmembrane</keyword>
<organism evidence="5 6">
    <name type="scientific">Trypanosoma cruzi</name>
    <dbReference type="NCBI Taxonomy" id="5693"/>
    <lineage>
        <taxon>Eukaryota</taxon>
        <taxon>Discoba</taxon>
        <taxon>Euglenozoa</taxon>
        <taxon>Kinetoplastea</taxon>
        <taxon>Metakinetoplastina</taxon>
        <taxon>Trypanosomatida</taxon>
        <taxon>Trypanosomatidae</taxon>
        <taxon>Trypanosoma</taxon>
        <taxon>Schizotrypanum</taxon>
    </lineage>
</organism>
<evidence type="ECO:0000256" key="4">
    <source>
        <dbReference type="SAM" id="Phobius"/>
    </source>
</evidence>
<protein>
    <recommendedName>
        <fullName evidence="7">Thiopurine S-methyltransferase</fullName>
    </recommendedName>
</protein>